<organism evidence="2">
    <name type="scientific">viral metagenome</name>
    <dbReference type="NCBI Taxonomy" id="1070528"/>
    <lineage>
        <taxon>unclassified sequences</taxon>
        <taxon>metagenomes</taxon>
        <taxon>organismal metagenomes</taxon>
    </lineage>
</organism>
<sequence length="53" mass="5687">MDQPKTRQEKGKGKGAKTKDVFNQRTVRLKEAAQAAGMARASAVGQKKATKGK</sequence>
<evidence type="ECO:0000313" key="2">
    <source>
        <dbReference type="EMBL" id="QHT19371.1"/>
    </source>
</evidence>
<name>A0A6C0DS72_9ZZZZ</name>
<dbReference type="AlphaFoldDB" id="A0A6C0DS72"/>
<proteinExistence type="predicted"/>
<reference evidence="2" key="1">
    <citation type="journal article" date="2020" name="Nature">
        <title>Giant virus diversity and host interactions through global metagenomics.</title>
        <authorList>
            <person name="Schulz F."/>
            <person name="Roux S."/>
            <person name="Paez-Espino D."/>
            <person name="Jungbluth S."/>
            <person name="Walsh D.A."/>
            <person name="Denef V.J."/>
            <person name="McMahon K.D."/>
            <person name="Konstantinidis K.T."/>
            <person name="Eloe-Fadrosh E.A."/>
            <person name="Kyrpides N.C."/>
            <person name="Woyke T."/>
        </authorList>
    </citation>
    <scope>NUCLEOTIDE SEQUENCE</scope>
    <source>
        <strain evidence="2">GVMAG-M-3300023174-57</strain>
    </source>
</reference>
<feature type="compositionally biased region" description="Low complexity" evidence="1">
    <location>
        <begin position="32"/>
        <end position="43"/>
    </location>
</feature>
<feature type="compositionally biased region" description="Basic and acidic residues" evidence="1">
    <location>
        <begin position="1"/>
        <end position="22"/>
    </location>
</feature>
<evidence type="ECO:0000256" key="1">
    <source>
        <dbReference type="SAM" id="MobiDB-lite"/>
    </source>
</evidence>
<accession>A0A6C0DS72</accession>
<feature type="region of interest" description="Disordered" evidence="1">
    <location>
        <begin position="1"/>
        <end position="53"/>
    </location>
</feature>
<dbReference type="EMBL" id="MN739665">
    <property type="protein sequence ID" value="QHT19371.1"/>
    <property type="molecule type" value="Genomic_DNA"/>
</dbReference>
<protein>
    <submittedName>
        <fullName evidence="2">Uncharacterized protein</fullName>
    </submittedName>
</protein>